<dbReference type="EMBL" id="MGIP01000011">
    <property type="protein sequence ID" value="OGM91295.1"/>
    <property type="molecule type" value="Genomic_DNA"/>
</dbReference>
<name>A0A1F8DTX1_9BACT</name>
<dbReference type="Proteomes" id="UP000177029">
    <property type="component" value="Unassembled WGS sequence"/>
</dbReference>
<reference evidence="1 2" key="1">
    <citation type="journal article" date="2016" name="Nat. Commun.">
        <title>Thousands of microbial genomes shed light on interconnected biogeochemical processes in an aquifer system.</title>
        <authorList>
            <person name="Anantharaman K."/>
            <person name="Brown C.T."/>
            <person name="Hug L.A."/>
            <person name="Sharon I."/>
            <person name="Castelle C.J."/>
            <person name="Probst A.J."/>
            <person name="Thomas B.C."/>
            <person name="Singh A."/>
            <person name="Wilkins M.J."/>
            <person name="Karaoz U."/>
            <person name="Brodie E.L."/>
            <person name="Williams K.H."/>
            <person name="Hubbard S.S."/>
            <person name="Banfield J.F."/>
        </authorList>
    </citation>
    <scope>NUCLEOTIDE SEQUENCE [LARGE SCALE GENOMIC DNA]</scope>
</reference>
<sequence length="306" mass="34182">MNNKIILAIVVIIVFGLVVALGYVVSQNSAGITDLFRVQDSVVERSDTVTPRSTTIRITSPTSRDVFQQGTVETISWTGGGPQVSLLLSQSSFLSRGAAVWNISNIRNTGSYVLYVPTHLSGRYTLQVTDGNKTARTSLQIGPRLTASGWSVYVDPRNLFEIQYPAEITTRDVEQEDTYPQKQYNILLSDFIKGVRITPTQGGREFPTVQVLTFSAKNKGLDEWLELHSGLERAYNSKRRTDFNSNMYRFRMAGESDDIRTRTSPDEMFVTVSGSHAYVILIDFASSDPPRDAIDPQEIAKTFRAY</sequence>
<evidence type="ECO:0000313" key="1">
    <source>
        <dbReference type="EMBL" id="OGM91295.1"/>
    </source>
</evidence>
<gene>
    <name evidence="1" type="ORF">A2755_02790</name>
</gene>
<protein>
    <submittedName>
        <fullName evidence="1">Uncharacterized protein</fullName>
    </submittedName>
</protein>
<dbReference type="AlphaFoldDB" id="A0A1F8DTX1"/>
<comment type="caution">
    <text evidence="1">The sequence shown here is derived from an EMBL/GenBank/DDBJ whole genome shotgun (WGS) entry which is preliminary data.</text>
</comment>
<dbReference type="STRING" id="1802555.A2755_02790"/>
<organism evidence="1 2">
    <name type="scientific">Candidatus Wolfebacteria bacterium RIFCSPHIGHO2_01_FULL_48_22</name>
    <dbReference type="NCBI Taxonomy" id="1802555"/>
    <lineage>
        <taxon>Bacteria</taxon>
        <taxon>Candidatus Wolfeibacteriota</taxon>
    </lineage>
</organism>
<proteinExistence type="predicted"/>
<accession>A0A1F8DTX1</accession>
<evidence type="ECO:0000313" key="2">
    <source>
        <dbReference type="Proteomes" id="UP000177029"/>
    </source>
</evidence>